<organism evidence="2">
    <name type="scientific">Myoviridae sp. ctWaE18</name>
    <dbReference type="NCBI Taxonomy" id="2826662"/>
    <lineage>
        <taxon>Viruses</taxon>
        <taxon>Duplodnaviria</taxon>
        <taxon>Heunggongvirae</taxon>
        <taxon>Uroviricota</taxon>
        <taxon>Caudoviricetes</taxon>
    </lineage>
</organism>
<protein>
    <submittedName>
        <fullName evidence="2">Uncharacterized protein</fullName>
    </submittedName>
</protein>
<evidence type="ECO:0000256" key="1">
    <source>
        <dbReference type="SAM" id="MobiDB-lite"/>
    </source>
</evidence>
<reference evidence="2" key="1">
    <citation type="journal article" date="2021" name="Proc. Natl. Acad. Sci. U.S.A.">
        <title>A Catalog of Tens of Thousands of Viruses from Human Metagenomes Reveals Hidden Associations with Chronic Diseases.</title>
        <authorList>
            <person name="Tisza M.J."/>
            <person name="Buck C.B."/>
        </authorList>
    </citation>
    <scope>NUCLEOTIDE SEQUENCE</scope>
    <source>
        <strain evidence="2">CtWaE18</strain>
    </source>
</reference>
<name>A0A8S5MXF8_9CAUD</name>
<dbReference type="EMBL" id="BK015013">
    <property type="protein sequence ID" value="DAD87085.1"/>
    <property type="molecule type" value="Genomic_DNA"/>
</dbReference>
<evidence type="ECO:0000313" key="2">
    <source>
        <dbReference type="EMBL" id="DAD87085.1"/>
    </source>
</evidence>
<proteinExistence type="predicted"/>
<sequence>MATKKQNDEQAREQAAPATPVEEKQAAGTEGQEGTHGEAKASEVREAASVPQKNVAAVPQEAAVATSRELADGDRLVDLAVLADRHRVPSWMEAALCRMMGWETGKRVTDAAYKNALDKLKARRLGGGRAR</sequence>
<feature type="region of interest" description="Disordered" evidence="1">
    <location>
        <begin position="1"/>
        <end position="55"/>
    </location>
</feature>
<accession>A0A8S5MXF8</accession>
<feature type="compositionally biased region" description="Basic and acidic residues" evidence="1">
    <location>
        <begin position="33"/>
        <end position="46"/>
    </location>
</feature>
<feature type="compositionally biased region" description="Basic and acidic residues" evidence="1">
    <location>
        <begin position="1"/>
        <end position="12"/>
    </location>
</feature>